<evidence type="ECO:0000256" key="5">
    <source>
        <dbReference type="ARBA" id="ARBA00023136"/>
    </source>
</evidence>
<evidence type="ECO:0000256" key="7">
    <source>
        <dbReference type="SAM" id="MobiDB-lite"/>
    </source>
</evidence>
<evidence type="ECO:0000313" key="9">
    <source>
        <dbReference type="RefSeq" id="XP_020862162.1"/>
    </source>
</evidence>
<keyword evidence="6" id="KW-0325">Glycoprotein</keyword>
<reference evidence="9" key="1">
    <citation type="submission" date="2025-08" db="UniProtKB">
        <authorList>
            <consortium name="RefSeq"/>
        </authorList>
    </citation>
    <scope>IDENTIFICATION</scope>
    <source>
        <tissue evidence="9">Spleen</tissue>
    </source>
</reference>
<accession>A0A6P5LUK7</accession>
<evidence type="ECO:0000256" key="3">
    <source>
        <dbReference type="ARBA" id="ARBA00022729"/>
    </source>
</evidence>
<keyword evidence="8" id="KW-1185">Reference proteome</keyword>
<proteinExistence type="inferred from homology"/>
<dbReference type="FunCoup" id="A0A6P5LUK7">
    <property type="interactions" value="13"/>
</dbReference>
<dbReference type="GeneID" id="110221834"/>
<evidence type="ECO:0000256" key="2">
    <source>
        <dbReference type="ARBA" id="ARBA00011016"/>
    </source>
</evidence>
<evidence type="ECO:0000256" key="1">
    <source>
        <dbReference type="ARBA" id="ARBA00004370"/>
    </source>
</evidence>
<dbReference type="Proteomes" id="UP000515140">
    <property type="component" value="Unplaced"/>
</dbReference>
<dbReference type="InterPro" id="IPR026664">
    <property type="entry name" value="Stereocilin-rel"/>
</dbReference>
<evidence type="ECO:0000313" key="8">
    <source>
        <dbReference type="Proteomes" id="UP000515140"/>
    </source>
</evidence>
<dbReference type="InterPro" id="IPR010335">
    <property type="entry name" value="Mesothelin"/>
</dbReference>
<dbReference type="Gene3D" id="1.20.970.40">
    <property type="match status" value="1"/>
</dbReference>
<name>A0A6P5LUK7_PHACI</name>
<feature type="region of interest" description="Disordered" evidence="7">
    <location>
        <begin position="561"/>
        <end position="586"/>
    </location>
</feature>
<comment type="subcellular location">
    <subcellularLocation>
        <location evidence="1">Membrane</location>
    </subcellularLocation>
</comment>
<dbReference type="PANTHER" id="PTHR23412">
    <property type="entry name" value="STEREOCILIN RELATED"/>
    <property type="match status" value="1"/>
</dbReference>
<dbReference type="GO" id="GO:0016020">
    <property type="term" value="C:membrane"/>
    <property type="evidence" value="ECO:0007669"/>
    <property type="project" value="UniProtKB-SubCell"/>
</dbReference>
<sequence length="627" mass="68735">IISEQPWGPEQASGFFQQGLASSVGSQVARLSASILQGFQCQEASQLPRAQFSSLVREMQKQNAILNARQLSCMANLLALHNLTSDFADYPSDLLLFYDLRQVDEAKCRAFISRASQGNLNLLSGLSAQKRELLNVSLTCLGNPGTNLSKEDLSSLGGLVCDMEPAVILESDPHIIDNLKRCSQLTARQRDALNALLHSGATSLGAPGSWNLGRLWSLGPLAFYINSTLWKMVNKEVSKDFFRDVVARYQAGSLPRSRVQSFVDSFLAQELSISRANQETGRRCSRGNITAQVIQDELFMVRYDCKQLKSCLGSKVLKANLNPLLQHPLPRECQRVVKGKLSEIYPGGVPEDQLKLITSLVYLYTNDEIGHWNITSGDTVVALLGSDVAMENQTQAIIKKYLELNGTVTGALLVAIGGFRLCWMSPWQIEAIRPVELRWAGALDISSCAQDRKDDLYEKAKEAFSGSNGTITYYHYIRPYLGGAPVEDLKHLSRANISMDIDTFTSLNPEVLQNLSLSNVAKLLGRNVGDLWKARSNPAVSFWLQSQNQSALAALGLEDTPKQLRPNPATTGKPLPTWITDKGHKSSASPSEHITLAATSGCCVLAPLHLFSALGLPIGPILLMKHL</sequence>
<protein>
    <submittedName>
        <fullName evidence="9">Mesothelin-like protein</fullName>
    </submittedName>
</protein>
<dbReference type="GO" id="GO:0007160">
    <property type="term" value="P:cell-matrix adhesion"/>
    <property type="evidence" value="ECO:0007669"/>
    <property type="project" value="TreeGrafter"/>
</dbReference>
<keyword evidence="3" id="KW-0732">Signal</keyword>
<evidence type="ECO:0000256" key="4">
    <source>
        <dbReference type="ARBA" id="ARBA00022889"/>
    </source>
</evidence>
<dbReference type="RefSeq" id="XP_020862162.1">
    <property type="nucleotide sequence ID" value="XM_021006503.1"/>
</dbReference>
<dbReference type="Pfam" id="PF06060">
    <property type="entry name" value="Mesothelin"/>
    <property type="match status" value="1"/>
</dbReference>
<gene>
    <name evidence="9" type="primary">LOC110221834</name>
</gene>
<keyword evidence="5" id="KW-0472">Membrane</keyword>
<dbReference type="InParanoid" id="A0A6P5LUK7"/>
<feature type="non-terminal residue" evidence="9">
    <location>
        <position position="1"/>
    </location>
</feature>
<dbReference type="KEGG" id="pcw:110221834"/>
<comment type="similarity">
    <text evidence="2">Belongs to the mesothelin family.</text>
</comment>
<evidence type="ECO:0000256" key="6">
    <source>
        <dbReference type="ARBA" id="ARBA00023180"/>
    </source>
</evidence>
<dbReference type="GO" id="GO:0009986">
    <property type="term" value="C:cell surface"/>
    <property type="evidence" value="ECO:0007669"/>
    <property type="project" value="TreeGrafter"/>
</dbReference>
<dbReference type="PANTHER" id="PTHR23412:SF15">
    <property type="entry name" value="MESOTHELIN-LIKE PROTEIN"/>
    <property type="match status" value="1"/>
</dbReference>
<organism evidence="8 9">
    <name type="scientific">Phascolarctos cinereus</name>
    <name type="common">Koala</name>
    <dbReference type="NCBI Taxonomy" id="38626"/>
    <lineage>
        <taxon>Eukaryota</taxon>
        <taxon>Metazoa</taxon>
        <taxon>Chordata</taxon>
        <taxon>Craniata</taxon>
        <taxon>Vertebrata</taxon>
        <taxon>Euteleostomi</taxon>
        <taxon>Mammalia</taxon>
        <taxon>Metatheria</taxon>
        <taxon>Diprotodontia</taxon>
        <taxon>Phascolarctidae</taxon>
        <taxon>Phascolarctos</taxon>
    </lineage>
</organism>
<keyword evidence="4" id="KW-0130">Cell adhesion</keyword>
<dbReference type="AlphaFoldDB" id="A0A6P5LUK7"/>